<comment type="caution">
    <text evidence="1">The sequence shown here is derived from an EMBL/GenBank/DDBJ whole genome shotgun (WGS) entry which is preliminary data.</text>
</comment>
<dbReference type="AlphaFoldDB" id="A0A645GW79"/>
<organism evidence="1">
    <name type="scientific">bioreactor metagenome</name>
    <dbReference type="NCBI Taxonomy" id="1076179"/>
    <lineage>
        <taxon>unclassified sequences</taxon>
        <taxon>metagenomes</taxon>
        <taxon>ecological metagenomes</taxon>
    </lineage>
</organism>
<gene>
    <name evidence="1" type="ORF">SDC9_177755</name>
</gene>
<protein>
    <submittedName>
        <fullName evidence="1">Uncharacterized protein</fullName>
    </submittedName>
</protein>
<name>A0A645GW79_9ZZZZ</name>
<sequence length="71" mass="8519">MSKCPFLTTRDEVVECFKECSLYKWTENENKCPFVELKNFKSISIKNIYDYDLFREDKTSPLNILYGESYL</sequence>
<dbReference type="EMBL" id="VSSQ01081349">
    <property type="protein sequence ID" value="MPN30292.1"/>
    <property type="molecule type" value="Genomic_DNA"/>
</dbReference>
<accession>A0A645GW79</accession>
<proteinExistence type="predicted"/>
<reference evidence="1" key="1">
    <citation type="submission" date="2019-08" db="EMBL/GenBank/DDBJ databases">
        <authorList>
            <person name="Kucharzyk K."/>
            <person name="Murdoch R.W."/>
            <person name="Higgins S."/>
            <person name="Loffler F."/>
        </authorList>
    </citation>
    <scope>NUCLEOTIDE SEQUENCE</scope>
</reference>
<evidence type="ECO:0000313" key="1">
    <source>
        <dbReference type="EMBL" id="MPN30292.1"/>
    </source>
</evidence>